<dbReference type="CDD" id="cd01065">
    <property type="entry name" value="NAD_bind_Shikimate_DH"/>
    <property type="match status" value="1"/>
</dbReference>
<dbReference type="HAMAP" id="MF_00222">
    <property type="entry name" value="Shikimate_DH_AroE"/>
    <property type="match status" value="1"/>
</dbReference>
<dbReference type="InterPro" id="IPR011342">
    <property type="entry name" value="Shikimate_DH"/>
</dbReference>
<name>A0A4D6XIT4_9GAMM</name>
<reference evidence="12 13" key="1">
    <citation type="submission" date="2018-12" db="EMBL/GenBank/DDBJ databases">
        <authorList>
            <person name="Chong R.A."/>
        </authorList>
    </citation>
    <scope>NUCLEOTIDE SEQUENCE [LARGE SCALE GENOMIC DNA]</scope>
    <source>
        <strain evidence="12 13">Aar</strain>
    </source>
</reference>
<feature type="binding site" evidence="8">
    <location>
        <position position="220"/>
    </location>
    <ligand>
        <name>shikimate</name>
        <dbReference type="ChEBI" id="CHEBI:36208"/>
    </ligand>
</feature>
<evidence type="ECO:0000256" key="8">
    <source>
        <dbReference type="HAMAP-Rule" id="MF_00222"/>
    </source>
</evidence>
<feature type="binding site" evidence="8">
    <location>
        <begin position="19"/>
        <end position="21"/>
    </location>
    <ligand>
        <name>shikimate</name>
        <dbReference type="ChEBI" id="CHEBI:36208"/>
    </ligand>
</feature>
<dbReference type="InterPro" id="IPR046346">
    <property type="entry name" value="Aminoacid_DH-like_N_sf"/>
</dbReference>
<feature type="binding site" evidence="8">
    <location>
        <position position="107"/>
    </location>
    <ligand>
        <name>shikimate</name>
        <dbReference type="ChEBI" id="CHEBI:36208"/>
    </ligand>
</feature>
<dbReference type="Gene3D" id="3.40.50.10860">
    <property type="entry name" value="Leucine Dehydrogenase, chain A, domain 1"/>
    <property type="match status" value="1"/>
</dbReference>
<evidence type="ECO:0000256" key="9">
    <source>
        <dbReference type="SAM" id="Phobius"/>
    </source>
</evidence>
<comment type="pathway">
    <text evidence="1 8">Metabolic intermediate biosynthesis; chorismate biosynthesis; chorismate from D-erythrose 4-phosphate and phosphoenolpyruvate: step 4/7.</text>
</comment>
<evidence type="ECO:0000313" key="13">
    <source>
        <dbReference type="Proteomes" id="UP000298654"/>
    </source>
</evidence>
<dbReference type="GO" id="GO:0019632">
    <property type="term" value="P:shikimate metabolic process"/>
    <property type="evidence" value="ECO:0007669"/>
    <property type="project" value="InterPro"/>
</dbReference>
<comment type="subunit">
    <text evidence="8">Homodimer.</text>
</comment>
<keyword evidence="4 8" id="KW-0521">NADP</keyword>
<dbReference type="GO" id="GO:0008652">
    <property type="term" value="P:amino acid biosynthetic process"/>
    <property type="evidence" value="ECO:0007669"/>
    <property type="project" value="UniProtKB-KW"/>
</dbReference>
<evidence type="ECO:0000256" key="3">
    <source>
        <dbReference type="ARBA" id="ARBA00022605"/>
    </source>
</evidence>
<dbReference type="InterPro" id="IPR036291">
    <property type="entry name" value="NAD(P)-bd_dom_sf"/>
</dbReference>
<dbReference type="GO" id="GO:0050661">
    <property type="term" value="F:NADP binding"/>
    <property type="evidence" value="ECO:0007669"/>
    <property type="project" value="InterPro"/>
</dbReference>
<reference evidence="12 13" key="2">
    <citation type="submission" date="2019-05" db="EMBL/GenBank/DDBJ databases">
        <title>Genome evolution of the obligate endosymbiont Buchnera aphidicola.</title>
        <authorList>
            <person name="Moran N.A."/>
        </authorList>
    </citation>
    <scope>NUCLEOTIDE SEQUENCE [LARGE SCALE GENOMIC DNA]</scope>
    <source>
        <strain evidence="12 13">Aar</strain>
    </source>
</reference>
<feature type="domain" description="Quinate/shikimate 5-dehydrogenase/glutamyl-tRNA reductase" evidence="10">
    <location>
        <begin position="124"/>
        <end position="195"/>
    </location>
</feature>
<feature type="domain" description="Shikimate dehydrogenase substrate binding N-terminal" evidence="11">
    <location>
        <begin position="11"/>
        <end position="93"/>
    </location>
</feature>
<dbReference type="Pfam" id="PF01488">
    <property type="entry name" value="Shikimate_DH"/>
    <property type="match status" value="1"/>
</dbReference>
<keyword evidence="9" id="KW-0472">Membrane</keyword>
<dbReference type="Pfam" id="PF08501">
    <property type="entry name" value="Shikimate_dh_N"/>
    <property type="match status" value="1"/>
</dbReference>
<evidence type="ECO:0000256" key="7">
    <source>
        <dbReference type="ARBA" id="ARBA00049442"/>
    </source>
</evidence>
<dbReference type="InterPro" id="IPR022893">
    <property type="entry name" value="Shikimate_DH_fam"/>
</dbReference>
<dbReference type="InterPro" id="IPR013708">
    <property type="entry name" value="Shikimate_DH-bd_N"/>
</dbReference>
<keyword evidence="9" id="KW-0812">Transmembrane</keyword>
<dbReference type="UniPathway" id="UPA00053">
    <property type="reaction ID" value="UER00087"/>
</dbReference>
<dbReference type="InterPro" id="IPR006151">
    <property type="entry name" value="Shikm_DH/Glu-tRNA_Rdtase"/>
</dbReference>
<keyword evidence="3 8" id="KW-0028">Amino-acid biosynthesis</keyword>
<dbReference type="Proteomes" id="UP000298654">
    <property type="component" value="Chromosome"/>
</dbReference>
<dbReference type="PANTHER" id="PTHR21089">
    <property type="entry name" value="SHIKIMATE DEHYDROGENASE"/>
    <property type="match status" value="1"/>
</dbReference>
<feature type="binding site" evidence="8">
    <location>
        <position position="249"/>
    </location>
    <ligand>
        <name>shikimate</name>
        <dbReference type="ChEBI" id="CHEBI:36208"/>
    </ligand>
</feature>
<accession>A0A4D6XIT4</accession>
<evidence type="ECO:0000313" key="12">
    <source>
        <dbReference type="EMBL" id="QCI16143.1"/>
    </source>
</evidence>
<dbReference type="GO" id="GO:0009073">
    <property type="term" value="P:aromatic amino acid family biosynthetic process"/>
    <property type="evidence" value="ECO:0007669"/>
    <property type="project" value="UniProtKB-KW"/>
</dbReference>
<dbReference type="Gene3D" id="3.40.50.720">
    <property type="entry name" value="NAD(P)-binding Rossmann-like Domain"/>
    <property type="match status" value="1"/>
</dbReference>
<feature type="transmembrane region" description="Helical" evidence="9">
    <location>
        <begin position="127"/>
        <end position="153"/>
    </location>
</feature>
<dbReference type="NCBIfam" id="TIGR00507">
    <property type="entry name" value="aroE"/>
    <property type="match status" value="1"/>
</dbReference>
<evidence type="ECO:0000256" key="5">
    <source>
        <dbReference type="ARBA" id="ARBA00023002"/>
    </source>
</evidence>
<evidence type="ECO:0000259" key="11">
    <source>
        <dbReference type="Pfam" id="PF08501"/>
    </source>
</evidence>
<feature type="active site" description="Proton acceptor" evidence="8">
    <location>
        <position position="70"/>
    </location>
</feature>
<dbReference type="OrthoDB" id="9776868at2"/>
<feature type="binding site" evidence="8">
    <location>
        <position position="218"/>
    </location>
    <ligand>
        <name>NADP(+)</name>
        <dbReference type="ChEBI" id="CHEBI:58349"/>
    </ligand>
</feature>
<keyword evidence="6 8" id="KW-0057">Aromatic amino acid biosynthesis</keyword>
<comment type="caution">
    <text evidence="8">Lacks conserved residue(s) required for the propagation of feature annotation.</text>
</comment>
<dbReference type="GO" id="GO:0009423">
    <property type="term" value="P:chorismate biosynthetic process"/>
    <property type="evidence" value="ECO:0007669"/>
    <property type="project" value="UniProtKB-UniRule"/>
</dbReference>
<dbReference type="EC" id="1.1.1.25" evidence="2 8"/>
<dbReference type="NCBIfam" id="NF001310">
    <property type="entry name" value="PRK00258.1-2"/>
    <property type="match status" value="1"/>
</dbReference>
<dbReference type="RefSeq" id="WP_158364764.1">
    <property type="nucleotide sequence ID" value="NZ_CP034900.1"/>
</dbReference>
<keyword evidence="9" id="KW-1133">Transmembrane helix</keyword>
<dbReference type="SUPFAM" id="SSF53223">
    <property type="entry name" value="Aminoacid dehydrogenase-like, N-terminal domain"/>
    <property type="match status" value="1"/>
</dbReference>
<feature type="binding site" evidence="8">
    <location>
        <position position="242"/>
    </location>
    <ligand>
        <name>NADP(+)</name>
        <dbReference type="ChEBI" id="CHEBI:58349"/>
    </ligand>
</feature>
<proteinExistence type="inferred from homology"/>
<evidence type="ECO:0000259" key="10">
    <source>
        <dbReference type="Pfam" id="PF01488"/>
    </source>
</evidence>
<feature type="binding site" evidence="8">
    <location>
        <position position="91"/>
    </location>
    <ligand>
        <name>shikimate</name>
        <dbReference type="ChEBI" id="CHEBI:36208"/>
    </ligand>
</feature>
<dbReference type="GO" id="GO:0005829">
    <property type="term" value="C:cytosol"/>
    <property type="evidence" value="ECO:0007669"/>
    <property type="project" value="TreeGrafter"/>
</dbReference>
<gene>
    <name evidence="8" type="primary">aroE</name>
    <name evidence="12" type="ORF">D9V59_02475</name>
</gene>
<keyword evidence="5 8" id="KW-0560">Oxidoreductase</keyword>
<evidence type="ECO:0000256" key="6">
    <source>
        <dbReference type="ARBA" id="ARBA00023141"/>
    </source>
</evidence>
<evidence type="ECO:0000256" key="4">
    <source>
        <dbReference type="ARBA" id="ARBA00022857"/>
    </source>
</evidence>
<feature type="binding site" evidence="8">
    <location>
        <position position="66"/>
    </location>
    <ligand>
        <name>shikimate</name>
        <dbReference type="ChEBI" id="CHEBI:36208"/>
    </ligand>
</feature>
<dbReference type="PANTHER" id="PTHR21089:SF1">
    <property type="entry name" value="BIFUNCTIONAL 3-DEHYDROQUINATE DEHYDRATASE_SHIKIMATE DEHYDROGENASE, CHLOROPLASTIC"/>
    <property type="match status" value="1"/>
</dbReference>
<protein>
    <recommendedName>
        <fullName evidence="2 8">Shikimate dehydrogenase (NADP(+))</fullName>
        <shortName evidence="8">SDH</shortName>
        <ecNumber evidence="2 8">1.1.1.25</ecNumber>
    </recommendedName>
</protein>
<dbReference type="FunFam" id="3.40.50.10860:FF:000006">
    <property type="entry name" value="Shikimate dehydrogenase (NADP(+))"/>
    <property type="match status" value="1"/>
</dbReference>
<dbReference type="GO" id="GO:0004764">
    <property type="term" value="F:shikimate 3-dehydrogenase (NADP+) activity"/>
    <property type="evidence" value="ECO:0007669"/>
    <property type="project" value="UniProtKB-UniRule"/>
</dbReference>
<dbReference type="AlphaFoldDB" id="A0A4D6XIT4"/>
<dbReference type="EMBL" id="CP034900">
    <property type="protein sequence ID" value="QCI16143.1"/>
    <property type="molecule type" value="Genomic_DNA"/>
</dbReference>
<evidence type="ECO:0000256" key="1">
    <source>
        <dbReference type="ARBA" id="ARBA00004871"/>
    </source>
</evidence>
<sequence length="284" mass="32613">MFKYQKYNYALFGNPVHYSKSPVIHSLFAQQTGILHSYTSINVSLKDFYPILYNFFQKNGKGANITVPFKQEAYAFCTELTQRAKIAKSVNTIQKIDDKHFLGDNTDGIGLLSDLIRLDFIKKKYSILILGAGGAVKGILFSLLSFGCSVFILNRTIENSKKIIIQFQKYGNIKIFDRSLLDIKHFDLIINATSNFNQEQVNAISLSLISPKTFFYDMNYQKNNVFFIDWCIKIGANFFSNGIGMLVFQAAHSFLLWHKILPETDYIIQFLNKEKNILSKQERV</sequence>
<comment type="function">
    <text evidence="8">Involved in the biosynthesis of the chorismate, which leads to the biosynthesis of aromatic amino acids. Catalyzes the reversible NADPH linked reduction of 3-dehydroshikimate (DHSA) to yield shikimate (SA).</text>
</comment>
<comment type="similarity">
    <text evidence="8">Belongs to the shikimate dehydrogenase family.</text>
</comment>
<dbReference type="SUPFAM" id="SSF51735">
    <property type="entry name" value="NAD(P)-binding Rossmann-fold domains"/>
    <property type="match status" value="1"/>
</dbReference>
<feature type="binding site" evidence="8">
    <location>
        <begin position="131"/>
        <end position="135"/>
    </location>
    <ligand>
        <name>NADP(+)</name>
        <dbReference type="ChEBI" id="CHEBI:58349"/>
    </ligand>
</feature>
<evidence type="ECO:0000256" key="2">
    <source>
        <dbReference type="ARBA" id="ARBA00012962"/>
    </source>
</evidence>
<comment type="catalytic activity">
    <reaction evidence="7 8">
        <text>shikimate + NADP(+) = 3-dehydroshikimate + NADPH + H(+)</text>
        <dbReference type="Rhea" id="RHEA:17737"/>
        <dbReference type="ChEBI" id="CHEBI:15378"/>
        <dbReference type="ChEBI" id="CHEBI:16630"/>
        <dbReference type="ChEBI" id="CHEBI:36208"/>
        <dbReference type="ChEBI" id="CHEBI:57783"/>
        <dbReference type="ChEBI" id="CHEBI:58349"/>
        <dbReference type="EC" id="1.1.1.25"/>
    </reaction>
</comment>
<organism evidence="12 13">
    <name type="scientific">Buchnera aphidicola</name>
    <name type="common">Artemisaphis artemisicola</name>
    <dbReference type="NCBI Taxonomy" id="1241836"/>
    <lineage>
        <taxon>Bacteria</taxon>
        <taxon>Pseudomonadati</taxon>
        <taxon>Pseudomonadota</taxon>
        <taxon>Gammaproteobacteria</taxon>
        <taxon>Enterobacterales</taxon>
        <taxon>Erwiniaceae</taxon>
        <taxon>Buchnera</taxon>
    </lineage>
</organism>